<evidence type="ECO:0000256" key="1">
    <source>
        <dbReference type="SAM" id="Phobius"/>
    </source>
</evidence>
<organism evidence="2 3">
    <name type="scientific">Candidatus Lachnoclostridium stercorigallinarum</name>
    <dbReference type="NCBI Taxonomy" id="2838634"/>
    <lineage>
        <taxon>Bacteria</taxon>
        <taxon>Bacillati</taxon>
        <taxon>Bacillota</taxon>
        <taxon>Clostridia</taxon>
        <taxon>Lachnospirales</taxon>
        <taxon>Lachnospiraceae</taxon>
    </lineage>
</organism>
<feature type="transmembrane region" description="Helical" evidence="1">
    <location>
        <begin position="134"/>
        <end position="151"/>
    </location>
</feature>
<dbReference type="Pfam" id="PF12730">
    <property type="entry name" value="ABC2_membrane_4"/>
    <property type="match status" value="1"/>
</dbReference>
<evidence type="ECO:0000313" key="2">
    <source>
        <dbReference type="EMBL" id="HIZ79014.1"/>
    </source>
</evidence>
<protein>
    <submittedName>
        <fullName evidence="2">ABC transporter permease</fullName>
    </submittedName>
</protein>
<sequence>MTTYLFVELKKLKRRHTAAAFLLTLAFLAAYTFWCLADMDMERLNDVTAMVEMNVLIINTVFSPVLIAFLASRLADMELAGNTLKWLCILQPPASIYWGKAAVGLIATALFSGAQSLLYFAACAPFPGQNPGCFLQLFVTLTAVCSALFALQLNLSMRSSSQLGPLFLAIGAAFAGLFSWFLPGFPLRYLIPWGYFSVLCNLNMTYTESTRYTLYEWKNYPVFWLGMIILFSVVTFRRGCRRFQAGAGQI</sequence>
<accession>A0A9D2K6M7</accession>
<feature type="transmembrane region" description="Helical" evidence="1">
    <location>
        <begin position="96"/>
        <end position="122"/>
    </location>
</feature>
<feature type="transmembrane region" description="Helical" evidence="1">
    <location>
        <begin position="56"/>
        <end position="75"/>
    </location>
</feature>
<dbReference type="EMBL" id="DXBC01000066">
    <property type="protein sequence ID" value="HIZ79014.1"/>
    <property type="molecule type" value="Genomic_DNA"/>
</dbReference>
<reference evidence="2" key="1">
    <citation type="journal article" date="2021" name="PeerJ">
        <title>Extensive microbial diversity within the chicken gut microbiome revealed by metagenomics and culture.</title>
        <authorList>
            <person name="Gilroy R."/>
            <person name="Ravi A."/>
            <person name="Getino M."/>
            <person name="Pursley I."/>
            <person name="Horton D.L."/>
            <person name="Alikhan N.F."/>
            <person name="Baker D."/>
            <person name="Gharbi K."/>
            <person name="Hall N."/>
            <person name="Watson M."/>
            <person name="Adriaenssens E.M."/>
            <person name="Foster-Nyarko E."/>
            <person name="Jarju S."/>
            <person name="Secka A."/>
            <person name="Antonio M."/>
            <person name="Oren A."/>
            <person name="Chaudhuri R.R."/>
            <person name="La Ragione R."/>
            <person name="Hildebrand F."/>
            <person name="Pallen M.J."/>
        </authorList>
    </citation>
    <scope>NUCLEOTIDE SEQUENCE</scope>
    <source>
        <strain evidence="2">ChiBcec1-1093</strain>
    </source>
</reference>
<feature type="transmembrane region" description="Helical" evidence="1">
    <location>
        <begin position="163"/>
        <end position="182"/>
    </location>
</feature>
<proteinExistence type="predicted"/>
<dbReference type="Proteomes" id="UP000824101">
    <property type="component" value="Unassembled WGS sequence"/>
</dbReference>
<reference evidence="2" key="2">
    <citation type="submission" date="2021-04" db="EMBL/GenBank/DDBJ databases">
        <authorList>
            <person name="Gilroy R."/>
        </authorList>
    </citation>
    <scope>NUCLEOTIDE SEQUENCE</scope>
    <source>
        <strain evidence="2">ChiBcec1-1093</strain>
    </source>
</reference>
<keyword evidence="1" id="KW-0472">Membrane</keyword>
<feature type="transmembrane region" description="Helical" evidence="1">
    <location>
        <begin position="220"/>
        <end position="236"/>
    </location>
</feature>
<keyword evidence="1" id="KW-0812">Transmembrane</keyword>
<keyword evidence="1" id="KW-1133">Transmembrane helix</keyword>
<gene>
    <name evidence="2" type="ORF">IAA17_04440</name>
</gene>
<comment type="caution">
    <text evidence="2">The sequence shown here is derived from an EMBL/GenBank/DDBJ whole genome shotgun (WGS) entry which is preliminary data.</text>
</comment>
<name>A0A9D2K6M7_9FIRM</name>
<evidence type="ECO:0000313" key="3">
    <source>
        <dbReference type="Proteomes" id="UP000824101"/>
    </source>
</evidence>
<dbReference type="AlphaFoldDB" id="A0A9D2K6M7"/>